<feature type="domain" description="SET" evidence="4">
    <location>
        <begin position="349"/>
        <end position="464"/>
    </location>
</feature>
<name>A0AAV1WTQ6_LUPLU</name>
<evidence type="ECO:0000259" key="4">
    <source>
        <dbReference type="PROSITE" id="PS50280"/>
    </source>
</evidence>
<dbReference type="SUPFAM" id="SSF82199">
    <property type="entry name" value="SET domain"/>
    <property type="match status" value="1"/>
</dbReference>
<dbReference type="PANTHER" id="PTHR45747:SF4">
    <property type="entry name" value="HISTONE-LYSINE N-METHYLTRANSFERASE E(Z)"/>
    <property type="match status" value="1"/>
</dbReference>
<evidence type="ECO:0000256" key="2">
    <source>
        <dbReference type="ARBA" id="ARBA00023163"/>
    </source>
</evidence>
<dbReference type="Pfam" id="PF25996">
    <property type="entry name" value="HTH_CLF_N"/>
    <property type="match status" value="1"/>
</dbReference>
<dbReference type="InterPro" id="IPR058609">
    <property type="entry name" value="HTH_CLF-like"/>
</dbReference>
<dbReference type="GO" id="GO:0031507">
    <property type="term" value="P:heterochromatin formation"/>
    <property type="evidence" value="ECO:0007669"/>
    <property type="project" value="TreeGrafter"/>
</dbReference>
<dbReference type="GO" id="GO:0005634">
    <property type="term" value="C:nucleus"/>
    <property type="evidence" value="ECO:0007669"/>
    <property type="project" value="TreeGrafter"/>
</dbReference>
<dbReference type="InterPro" id="IPR046341">
    <property type="entry name" value="SET_dom_sf"/>
</dbReference>
<dbReference type="AlphaFoldDB" id="A0AAV1WTQ6"/>
<dbReference type="Gene3D" id="2.170.270.10">
    <property type="entry name" value="SET domain"/>
    <property type="match status" value="1"/>
</dbReference>
<keyword evidence="2" id="KW-0804">Transcription</keyword>
<protein>
    <recommendedName>
        <fullName evidence="4">SET domain-containing protein</fullName>
    </recommendedName>
</protein>
<keyword evidence="1" id="KW-0805">Transcription regulation</keyword>
<dbReference type="CDD" id="cd10519">
    <property type="entry name" value="SET_EZH"/>
    <property type="match status" value="1"/>
</dbReference>
<feature type="region of interest" description="Disordered" evidence="3">
    <location>
        <begin position="479"/>
        <end position="501"/>
    </location>
</feature>
<gene>
    <name evidence="5" type="ORF">LLUT_LOCUS13879</name>
</gene>
<dbReference type="Pfam" id="PF00856">
    <property type="entry name" value="SET"/>
    <property type="match status" value="1"/>
</dbReference>
<feature type="compositionally biased region" description="Polar residues" evidence="3">
    <location>
        <begin position="179"/>
        <end position="199"/>
    </location>
</feature>
<dbReference type="Proteomes" id="UP001497480">
    <property type="component" value="Unassembled WGS sequence"/>
</dbReference>
<dbReference type="GO" id="GO:0003682">
    <property type="term" value="F:chromatin binding"/>
    <property type="evidence" value="ECO:0007669"/>
    <property type="project" value="TreeGrafter"/>
</dbReference>
<proteinExistence type="predicted"/>
<comment type="caution">
    <text evidence="5">The sequence shown here is derived from an EMBL/GenBank/DDBJ whole genome shotgun (WGS) entry which is preliminary data.</text>
</comment>
<feature type="region of interest" description="Disordered" evidence="3">
    <location>
        <begin position="179"/>
        <end position="215"/>
    </location>
</feature>
<dbReference type="SMART" id="SM00317">
    <property type="entry name" value="SET"/>
    <property type="match status" value="1"/>
</dbReference>
<organism evidence="5 6">
    <name type="scientific">Lupinus luteus</name>
    <name type="common">European yellow lupine</name>
    <dbReference type="NCBI Taxonomy" id="3873"/>
    <lineage>
        <taxon>Eukaryota</taxon>
        <taxon>Viridiplantae</taxon>
        <taxon>Streptophyta</taxon>
        <taxon>Embryophyta</taxon>
        <taxon>Tracheophyta</taxon>
        <taxon>Spermatophyta</taxon>
        <taxon>Magnoliopsida</taxon>
        <taxon>eudicotyledons</taxon>
        <taxon>Gunneridae</taxon>
        <taxon>Pentapetalae</taxon>
        <taxon>rosids</taxon>
        <taxon>fabids</taxon>
        <taxon>Fabales</taxon>
        <taxon>Fabaceae</taxon>
        <taxon>Papilionoideae</taxon>
        <taxon>50 kb inversion clade</taxon>
        <taxon>genistoids sensu lato</taxon>
        <taxon>core genistoids</taxon>
        <taxon>Genisteae</taxon>
        <taxon>Lupinus</taxon>
    </lineage>
</organism>
<reference evidence="5 6" key="1">
    <citation type="submission" date="2024-03" db="EMBL/GenBank/DDBJ databases">
        <authorList>
            <person name="Martinez-Hernandez J."/>
        </authorList>
    </citation>
    <scope>NUCLEOTIDE SEQUENCE [LARGE SCALE GENOMIC DNA]</scope>
</reference>
<dbReference type="PANTHER" id="PTHR45747">
    <property type="entry name" value="HISTONE-LYSINE N-METHYLTRANSFERASE E(Z)"/>
    <property type="match status" value="1"/>
</dbReference>
<keyword evidence="6" id="KW-1185">Reference proteome</keyword>
<evidence type="ECO:0000313" key="5">
    <source>
        <dbReference type="EMBL" id="CAL0312819.1"/>
    </source>
</evidence>
<evidence type="ECO:0000256" key="1">
    <source>
        <dbReference type="ARBA" id="ARBA00023015"/>
    </source>
</evidence>
<dbReference type="PROSITE" id="PS50280">
    <property type="entry name" value="SET"/>
    <property type="match status" value="1"/>
</dbReference>
<accession>A0AAV1WTQ6</accession>
<evidence type="ECO:0000256" key="3">
    <source>
        <dbReference type="SAM" id="MobiDB-lite"/>
    </source>
</evidence>
<sequence length="501" mass="55538">MTIKKLGLSDIVLESLGQCFSRDATGVKERYETLSNKDNGAGGSKTRDIEGNFQNGNLFLEKDLGEVLGSFDNLFCRRCHDFVCRLHGCSQDLVFPAHKQTPWSPPDSTNAPCGPNCFRLVLNSEIFARATSSSQADVIKNRSDDVGEQILSKKFSGVSAKRQKKCSKSESALSNAKNIYESSGSGNGPIQDNASSYHSMSPKIRSTKKGGLGKTNSKHMVDCVLVSIQKRQKKAVTSNSNSIGEALDHSSNKIDKNSPIISSEDTRKESVRENDCKLKFIDDESWKPLEKGLLDKGMRIFGRSSCLIARNLLNGLKTCWEVYQYIDYKEGKMSVPNGDAPSSPLEVYFKILLAKSDVHGWGAFLKDKVEKNEFLGEYTGELISHREADKRGKIYDRENSTFLFNLNDQFVVDAHRKGNKLKFANHSPHPNCHAKVVMVAGDHRVGIFATDRIDAGEEIFYNYRFAPECTPDWVRKLEASGSKKENGASSSGRSGRAKKSA</sequence>
<dbReference type="InterPro" id="IPR001214">
    <property type="entry name" value="SET_dom"/>
</dbReference>
<evidence type="ECO:0000313" key="6">
    <source>
        <dbReference type="Proteomes" id="UP001497480"/>
    </source>
</evidence>
<dbReference type="InterPro" id="IPR045318">
    <property type="entry name" value="EZH1/2-like"/>
</dbReference>
<dbReference type="GO" id="GO:0046976">
    <property type="term" value="F:histone H3K27 methyltransferase activity"/>
    <property type="evidence" value="ECO:0007669"/>
    <property type="project" value="TreeGrafter"/>
</dbReference>
<dbReference type="EMBL" id="CAXHTB010000009">
    <property type="protein sequence ID" value="CAL0312819.1"/>
    <property type="molecule type" value="Genomic_DNA"/>
</dbReference>